<proteinExistence type="predicted"/>
<accession>A0A7J9B3E5</accession>
<name>A0A7J9B3E5_9ROSI</name>
<evidence type="ECO:0008006" key="3">
    <source>
        <dbReference type="Google" id="ProtNLM"/>
    </source>
</evidence>
<dbReference type="AlphaFoldDB" id="A0A7J9B3E5"/>
<evidence type="ECO:0000313" key="2">
    <source>
        <dbReference type="Proteomes" id="UP000593574"/>
    </source>
</evidence>
<reference evidence="1 2" key="1">
    <citation type="journal article" date="2019" name="Genome Biol. Evol.">
        <title>Insights into the evolution of the New World diploid cottons (Gossypium, subgenus Houzingenia) based on genome sequencing.</title>
        <authorList>
            <person name="Grover C.E."/>
            <person name="Arick M.A. 2nd"/>
            <person name="Thrash A."/>
            <person name="Conover J.L."/>
            <person name="Sanders W.S."/>
            <person name="Peterson D.G."/>
            <person name="Frelichowski J.E."/>
            <person name="Scheffler J.A."/>
            <person name="Scheffler B.E."/>
            <person name="Wendel J.F."/>
        </authorList>
    </citation>
    <scope>NUCLEOTIDE SEQUENCE [LARGE SCALE GENOMIC DNA]</scope>
    <source>
        <strain evidence="1">4</strain>
        <tissue evidence="1">Leaf</tissue>
    </source>
</reference>
<dbReference type="Proteomes" id="UP000593574">
    <property type="component" value="Unassembled WGS sequence"/>
</dbReference>
<gene>
    <name evidence="1" type="ORF">Golax_025904</name>
</gene>
<keyword evidence="2" id="KW-1185">Reference proteome</keyword>
<protein>
    <recommendedName>
        <fullName evidence="3">RNase H type-1 domain-containing protein</fullName>
    </recommendedName>
</protein>
<organism evidence="1 2">
    <name type="scientific">Gossypium laxum</name>
    <dbReference type="NCBI Taxonomy" id="34288"/>
    <lineage>
        <taxon>Eukaryota</taxon>
        <taxon>Viridiplantae</taxon>
        <taxon>Streptophyta</taxon>
        <taxon>Embryophyta</taxon>
        <taxon>Tracheophyta</taxon>
        <taxon>Spermatophyta</taxon>
        <taxon>Magnoliopsida</taxon>
        <taxon>eudicotyledons</taxon>
        <taxon>Gunneridae</taxon>
        <taxon>Pentapetalae</taxon>
        <taxon>rosids</taxon>
        <taxon>malvids</taxon>
        <taxon>Malvales</taxon>
        <taxon>Malvaceae</taxon>
        <taxon>Malvoideae</taxon>
        <taxon>Gossypium</taxon>
    </lineage>
</organism>
<evidence type="ECO:0000313" key="1">
    <source>
        <dbReference type="EMBL" id="MBA0730219.1"/>
    </source>
</evidence>
<sequence length="108" mass="12516">MKMGSLPNLAVSVQLLAKIKPKHYEFSHRNWILGFNHYLERCTVFEAELCGILDYILMLFSRSFKRATIQTNNLEVITALQDNATIDSGITVLRRVQRIMRAERTMVD</sequence>
<comment type="caution">
    <text evidence="1">The sequence shown here is derived from an EMBL/GenBank/DDBJ whole genome shotgun (WGS) entry which is preliminary data.</text>
</comment>
<dbReference type="EMBL" id="JABEZV010443352">
    <property type="protein sequence ID" value="MBA0730219.1"/>
    <property type="molecule type" value="Genomic_DNA"/>
</dbReference>